<protein>
    <recommendedName>
        <fullName evidence="4">Endonuclease/exonuclease/phosphatase domain-containing protein</fullName>
    </recommendedName>
</protein>
<keyword evidence="3" id="KW-1185">Reference proteome</keyword>
<gene>
    <name evidence="2" type="ORF">MCOR_56269</name>
</gene>
<evidence type="ECO:0000313" key="2">
    <source>
        <dbReference type="EMBL" id="CAC5424351.1"/>
    </source>
</evidence>
<organism evidence="2 3">
    <name type="scientific">Mytilus coruscus</name>
    <name type="common">Sea mussel</name>
    <dbReference type="NCBI Taxonomy" id="42192"/>
    <lineage>
        <taxon>Eukaryota</taxon>
        <taxon>Metazoa</taxon>
        <taxon>Spiralia</taxon>
        <taxon>Lophotrochozoa</taxon>
        <taxon>Mollusca</taxon>
        <taxon>Bivalvia</taxon>
        <taxon>Autobranchia</taxon>
        <taxon>Pteriomorphia</taxon>
        <taxon>Mytilida</taxon>
        <taxon>Mytiloidea</taxon>
        <taxon>Mytilidae</taxon>
        <taxon>Mytilinae</taxon>
        <taxon>Mytilus</taxon>
    </lineage>
</organism>
<evidence type="ECO:0000313" key="3">
    <source>
        <dbReference type="Proteomes" id="UP000507470"/>
    </source>
</evidence>
<dbReference type="AlphaFoldDB" id="A0A6J8EYS2"/>
<dbReference type="EMBL" id="CACVKT020010008">
    <property type="protein sequence ID" value="CAC5424351.1"/>
    <property type="molecule type" value="Genomic_DNA"/>
</dbReference>
<evidence type="ECO:0008006" key="4">
    <source>
        <dbReference type="Google" id="ProtNLM"/>
    </source>
</evidence>
<dbReference type="OrthoDB" id="8043718at2759"/>
<name>A0A6J8EYS2_MYTCO</name>
<accession>A0A6J8EYS2</accession>
<dbReference type="Proteomes" id="UP000507470">
    <property type="component" value="Unassembled WGS sequence"/>
</dbReference>
<evidence type="ECO:0000256" key="1">
    <source>
        <dbReference type="SAM" id="Coils"/>
    </source>
</evidence>
<feature type="coiled-coil region" evidence="1">
    <location>
        <begin position="263"/>
        <end position="290"/>
    </location>
</feature>
<dbReference type="InterPro" id="IPR036691">
    <property type="entry name" value="Endo/exonu/phosph_ase_sf"/>
</dbReference>
<keyword evidence="1" id="KW-0175">Coiled coil</keyword>
<sequence>MNVVNNNQISISAWNIHGLGDKTNDEFFLKQIKSDINILLETWKGESKEHTIPGFNTISKIRDFNSRTGDNFAQTNLLPDENKIDNCFNRYSCDKVINGQGINLLDLSTSSSLRILNGRYIVDIMGNFTCMTSNGSSFVDYAIVNESLLSSVEYFKTRDFNSRTGDNFPQTNLLPDENKIDNCFNRYSCDKVINGQGINLLDLSTSSSLRILNGRYIVDIMGNFTCMTSNGSSFVDYAIVNESLLSSVEYFKTQEYWKILKEMKKTTKHVDNSEEILKNLEELEQHFQNQGNCSSVNKEFQKHIETEFKNIEDKMLYINTTDKPFTLSEVKIVINKLKTAQLEYKVKKEELSYGTIYSFSCYSMAEAPPLFGRYPPLTYVEN</sequence>
<dbReference type="Gene3D" id="3.60.10.10">
    <property type="entry name" value="Endonuclease/exonuclease/phosphatase"/>
    <property type="match status" value="1"/>
</dbReference>
<reference evidence="2 3" key="1">
    <citation type="submission" date="2020-06" db="EMBL/GenBank/DDBJ databases">
        <authorList>
            <person name="Li R."/>
            <person name="Bekaert M."/>
        </authorList>
    </citation>
    <scope>NUCLEOTIDE SEQUENCE [LARGE SCALE GENOMIC DNA]</scope>
    <source>
        <strain evidence="3">wild</strain>
    </source>
</reference>
<proteinExistence type="predicted"/>